<dbReference type="AlphaFoldDB" id="A0ABC8U8L9"/>
<protein>
    <submittedName>
        <fullName evidence="2">Uncharacterized protein</fullName>
    </submittedName>
</protein>
<dbReference type="EMBL" id="CAUOFW020007124">
    <property type="protein sequence ID" value="CAK9177695.1"/>
    <property type="molecule type" value="Genomic_DNA"/>
</dbReference>
<accession>A0ABC8U8L9</accession>
<comment type="caution">
    <text evidence="2">The sequence shown here is derived from an EMBL/GenBank/DDBJ whole genome shotgun (WGS) entry which is preliminary data.</text>
</comment>
<proteinExistence type="predicted"/>
<feature type="non-terminal residue" evidence="2">
    <location>
        <position position="1"/>
    </location>
</feature>
<evidence type="ECO:0000313" key="2">
    <source>
        <dbReference type="EMBL" id="CAK9177695.1"/>
    </source>
</evidence>
<dbReference type="Proteomes" id="UP001642360">
    <property type="component" value="Unassembled WGS sequence"/>
</dbReference>
<sequence length="108" mass="11537">SEIMGSSDDGATDMERDNKAVAGTVVAEESIEDGAPWALLKEEEAEREGGGLSSGLGGHVAFTAGGRRQARRGRWFGPFGSAVCCLGLRSEQQRADWEQGWACRNGDY</sequence>
<reference evidence="2 3" key="1">
    <citation type="submission" date="2024-02" db="EMBL/GenBank/DDBJ databases">
        <authorList>
            <person name="Vignale AGUSTIN F."/>
            <person name="Sosa J E."/>
            <person name="Modenutti C."/>
        </authorList>
    </citation>
    <scope>NUCLEOTIDE SEQUENCE [LARGE SCALE GENOMIC DNA]</scope>
</reference>
<name>A0ABC8U8L9_9AQUA</name>
<keyword evidence="3" id="KW-1185">Reference proteome</keyword>
<feature type="region of interest" description="Disordered" evidence="1">
    <location>
        <begin position="1"/>
        <end position="21"/>
    </location>
</feature>
<evidence type="ECO:0000256" key="1">
    <source>
        <dbReference type="SAM" id="MobiDB-lite"/>
    </source>
</evidence>
<organism evidence="2 3">
    <name type="scientific">Ilex paraguariensis</name>
    <name type="common">yerba mate</name>
    <dbReference type="NCBI Taxonomy" id="185542"/>
    <lineage>
        <taxon>Eukaryota</taxon>
        <taxon>Viridiplantae</taxon>
        <taxon>Streptophyta</taxon>
        <taxon>Embryophyta</taxon>
        <taxon>Tracheophyta</taxon>
        <taxon>Spermatophyta</taxon>
        <taxon>Magnoliopsida</taxon>
        <taxon>eudicotyledons</taxon>
        <taxon>Gunneridae</taxon>
        <taxon>Pentapetalae</taxon>
        <taxon>asterids</taxon>
        <taxon>campanulids</taxon>
        <taxon>Aquifoliales</taxon>
        <taxon>Aquifoliaceae</taxon>
        <taxon>Ilex</taxon>
    </lineage>
</organism>
<evidence type="ECO:0000313" key="3">
    <source>
        <dbReference type="Proteomes" id="UP001642360"/>
    </source>
</evidence>
<gene>
    <name evidence="2" type="ORF">ILEXP_LOCUS47614</name>
</gene>